<dbReference type="PROSITE" id="PS51677">
    <property type="entry name" value="NODB"/>
    <property type="match status" value="1"/>
</dbReference>
<dbReference type="Pfam" id="PF01522">
    <property type="entry name" value="Polysacc_deac_1"/>
    <property type="match status" value="1"/>
</dbReference>
<organism evidence="2 3">
    <name type="scientific">Thalassotalea mangrovi</name>
    <dbReference type="NCBI Taxonomy" id="2572245"/>
    <lineage>
        <taxon>Bacteria</taxon>
        <taxon>Pseudomonadati</taxon>
        <taxon>Pseudomonadota</taxon>
        <taxon>Gammaproteobacteria</taxon>
        <taxon>Alteromonadales</taxon>
        <taxon>Colwelliaceae</taxon>
        <taxon>Thalassotalea</taxon>
    </lineage>
</organism>
<dbReference type="Gene3D" id="3.20.20.370">
    <property type="entry name" value="Glycoside hydrolase/deacetylase"/>
    <property type="match status" value="1"/>
</dbReference>
<evidence type="ECO:0000259" key="1">
    <source>
        <dbReference type="PROSITE" id="PS51677"/>
    </source>
</evidence>
<dbReference type="InterPro" id="IPR002509">
    <property type="entry name" value="NODB_dom"/>
</dbReference>
<dbReference type="OrthoDB" id="9784220at2"/>
<dbReference type="Proteomes" id="UP000307999">
    <property type="component" value="Unassembled WGS sequence"/>
</dbReference>
<dbReference type="AlphaFoldDB" id="A0A4U1B5M0"/>
<dbReference type="EMBL" id="SWDB01000014">
    <property type="protein sequence ID" value="TKB45754.1"/>
    <property type="molecule type" value="Genomic_DNA"/>
</dbReference>
<dbReference type="RefSeq" id="WP_136735460.1">
    <property type="nucleotide sequence ID" value="NZ_SWDB01000014.1"/>
</dbReference>
<dbReference type="GO" id="GO:0005975">
    <property type="term" value="P:carbohydrate metabolic process"/>
    <property type="evidence" value="ECO:0007669"/>
    <property type="project" value="InterPro"/>
</dbReference>
<feature type="domain" description="NodB homology" evidence="1">
    <location>
        <begin position="47"/>
        <end position="259"/>
    </location>
</feature>
<proteinExistence type="predicted"/>
<accession>A0A4U1B5M0</accession>
<dbReference type="SUPFAM" id="SSF88713">
    <property type="entry name" value="Glycoside hydrolase/deacetylase"/>
    <property type="match status" value="1"/>
</dbReference>
<dbReference type="InterPro" id="IPR011330">
    <property type="entry name" value="Glyco_hydro/deAcase_b/a-brl"/>
</dbReference>
<dbReference type="GO" id="GO:0016810">
    <property type="term" value="F:hydrolase activity, acting on carbon-nitrogen (but not peptide) bonds"/>
    <property type="evidence" value="ECO:0007669"/>
    <property type="project" value="InterPro"/>
</dbReference>
<comment type="caution">
    <text evidence="2">The sequence shown here is derived from an EMBL/GenBank/DDBJ whole genome shotgun (WGS) entry which is preliminary data.</text>
</comment>
<evidence type="ECO:0000313" key="2">
    <source>
        <dbReference type="EMBL" id="TKB45754.1"/>
    </source>
</evidence>
<protein>
    <submittedName>
        <fullName evidence="2">Polysaccharide deacetylase</fullName>
    </submittedName>
</protein>
<keyword evidence="3" id="KW-1185">Reference proteome</keyword>
<evidence type="ECO:0000313" key="3">
    <source>
        <dbReference type="Proteomes" id="UP000307999"/>
    </source>
</evidence>
<reference evidence="2 3" key="1">
    <citation type="submission" date="2019-04" db="EMBL/GenBank/DDBJ databases">
        <title>Thalassotalea guangxiensis sp. nov., isolated from sediment of the coastal wetland.</title>
        <authorList>
            <person name="Zheng S."/>
            <person name="Zhang D."/>
        </authorList>
    </citation>
    <scope>NUCLEOTIDE SEQUENCE [LARGE SCALE GENOMIC DNA]</scope>
    <source>
        <strain evidence="2 3">ZS-4</strain>
    </source>
</reference>
<name>A0A4U1B5M0_9GAMM</name>
<sequence length="279" mass="31156">MIKAIAQAKAKPKVIFRFAVAVSSLLVTTIVNGNQEPKIEWPDKRQAAVSLSYDDALASHLDTALPELNRHGFSASFYLTLASPIVRSRLSEWRMAAKMGHELGNHSLFHGCSKALPGREWVADHLDLSRRSVDDVVAEIRLANDYLFAIDGLTQRTFTPPCNDVTVAGNQSILTHLRQDFVAIKGHYPDFTDLVNETWAPVSVSGEELIAYVEQQAREGGVINIIFHGIGADHLSVSAMAHRMLLDHLKQHPRRYWVASYRRIMEHVGAQSTRHFDGN</sequence>
<gene>
    <name evidence="2" type="ORF">E8M12_07480</name>
</gene>